<dbReference type="InterPro" id="IPR040161">
    <property type="entry name" value="FB224"/>
</dbReference>
<dbReference type="PANTHER" id="PTHR23015">
    <property type="entry name" value="UNCHARACTERIZED C.ELEGANS PROTEIN"/>
    <property type="match status" value="1"/>
</dbReference>
<evidence type="ECO:0000313" key="3">
    <source>
        <dbReference type="EMBL" id="EGT43865.1"/>
    </source>
</evidence>
<accession>G0P388</accession>
<dbReference type="Pfam" id="PF01827">
    <property type="entry name" value="FTH"/>
    <property type="match status" value="1"/>
</dbReference>
<dbReference type="Proteomes" id="UP000008068">
    <property type="component" value="Unassembled WGS sequence"/>
</dbReference>
<dbReference type="OrthoDB" id="5875341at2759"/>
<name>G0P388_CAEBE</name>
<dbReference type="HOGENOM" id="CLU_1090810_0_0_1"/>
<dbReference type="InterPro" id="IPR002900">
    <property type="entry name" value="DUF38/FTH_CAE_spp"/>
</dbReference>
<evidence type="ECO:0008006" key="5">
    <source>
        <dbReference type="Google" id="ProtNLM"/>
    </source>
</evidence>
<feature type="domain" description="DUF38" evidence="2">
    <location>
        <begin position="161"/>
        <end position="229"/>
    </location>
</feature>
<dbReference type="InterPro" id="IPR001810">
    <property type="entry name" value="F-box_dom"/>
</dbReference>
<dbReference type="EMBL" id="GL380038">
    <property type="protein sequence ID" value="EGT43865.1"/>
    <property type="molecule type" value="Genomic_DNA"/>
</dbReference>
<sequence length="255" mass="29473">MFTCCFPFRKMNSKIEEISDPCHPNLPNMPKVVMEEVLKNLDCRSIFCLRKVCHDLFFSIDKIKPDLHLDSVRFELPITTSSIESYFENSSESVKESFMGIYQPRTGCRIKSRHNYVEIPMEDAESLLKNPKLILDELHIDLRLYTAVSDAFFRLGKDLKKFFETMKFILEGPQLLKAKSVELSVHNLSEAAEILKFIDPKSLKSISIVEEDWSLPKKRNEMNFGKLVDSTEMDMADGNSEFKGKTSRETSFIFS</sequence>
<dbReference type="AlphaFoldDB" id="G0P388"/>
<evidence type="ECO:0000259" key="2">
    <source>
        <dbReference type="Pfam" id="PF01827"/>
    </source>
</evidence>
<protein>
    <recommendedName>
        <fullName evidence="5">F-box domain-containing protein</fullName>
    </recommendedName>
</protein>
<reference evidence="4" key="1">
    <citation type="submission" date="2011-07" db="EMBL/GenBank/DDBJ databases">
        <authorList>
            <consortium name="Caenorhabditis brenneri Sequencing and Analysis Consortium"/>
            <person name="Wilson R.K."/>
        </authorList>
    </citation>
    <scope>NUCLEOTIDE SEQUENCE [LARGE SCALE GENOMIC DNA]</scope>
    <source>
        <strain evidence="4">PB2801</strain>
    </source>
</reference>
<evidence type="ECO:0000259" key="1">
    <source>
        <dbReference type="Pfam" id="PF00646"/>
    </source>
</evidence>
<keyword evidence="4" id="KW-1185">Reference proteome</keyword>
<dbReference type="OMA" id="NDEKEYW"/>
<evidence type="ECO:0000313" key="4">
    <source>
        <dbReference type="Proteomes" id="UP000008068"/>
    </source>
</evidence>
<feature type="domain" description="F-box" evidence="1">
    <location>
        <begin position="26"/>
        <end position="56"/>
    </location>
</feature>
<dbReference type="PANTHER" id="PTHR23015:SF4">
    <property type="entry name" value="DUF38 DOMAIN-CONTAINING PROTEIN-RELATED"/>
    <property type="match status" value="1"/>
</dbReference>
<gene>
    <name evidence="3" type="ORF">CAEBREN_19139</name>
</gene>
<organism evidence="4">
    <name type="scientific">Caenorhabditis brenneri</name>
    <name type="common">Nematode worm</name>
    <dbReference type="NCBI Taxonomy" id="135651"/>
    <lineage>
        <taxon>Eukaryota</taxon>
        <taxon>Metazoa</taxon>
        <taxon>Ecdysozoa</taxon>
        <taxon>Nematoda</taxon>
        <taxon>Chromadorea</taxon>
        <taxon>Rhabditida</taxon>
        <taxon>Rhabditina</taxon>
        <taxon>Rhabditomorpha</taxon>
        <taxon>Rhabditoidea</taxon>
        <taxon>Rhabditidae</taxon>
        <taxon>Peloderinae</taxon>
        <taxon>Caenorhabditis</taxon>
    </lineage>
</organism>
<proteinExistence type="predicted"/>
<dbReference type="Pfam" id="PF00646">
    <property type="entry name" value="F-box"/>
    <property type="match status" value="1"/>
</dbReference>
<dbReference type="InParanoid" id="G0P388"/>
<dbReference type="GO" id="GO:0045087">
    <property type="term" value="P:innate immune response"/>
    <property type="evidence" value="ECO:0007669"/>
    <property type="project" value="TreeGrafter"/>
</dbReference>